<organism evidence="1 2">
    <name type="scientific">Vigna angularis var. angularis</name>
    <dbReference type="NCBI Taxonomy" id="157739"/>
    <lineage>
        <taxon>Eukaryota</taxon>
        <taxon>Viridiplantae</taxon>
        <taxon>Streptophyta</taxon>
        <taxon>Embryophyta</taxon>
        <taxon>Tracheophyta</taxon>
        <taxon>Spermatophyta</taxon>
        <taxon>Magnoliopsida</taxon>
        <taxon>eudicotyledons</taxon>
        <taxon>Gunneridae</taxon>
        <taxon>Pentapetalae</taxon>
        <taxon>rosids</taxon>
        <taxon>fabids</taxon>
        <taxon>Fabales</taxon>
        <taxon>Fabaceae</taxon>
        <taxon>Papilionoideae</taxon>
        <taxon>50 kb inversion clade</taxon>
        <taxon>NPAAA clade</taxon>
        <taxon>indigoferoid/millettioid clade</taxon>
        <taxon>Phaseoleae</taxon>
        <taxon>Vigna</taxon>
    </lineage>
</organism>
<accession>A0A0S3RA25</accession>
<dbReference type="EMBL" id="AP015034">
    <property type="protein sequence ID" value="BAT77372.1"/>
    <property type="molecule type" value="Genomic_DNA"/>
</dbReference>
<sequence length="75" mass="8877">IRKRKRKSNVTSHFNIYIISFSPPSIPFKFQVFLSSTILLHQNLSHSIWRERWQAKLQVGQINGVLVVLVPWKMM</sequence>
<dbReference type="Proteomes" id="UP000291084">
    <property type="component" value="Chromosome 1"/>
</dbReference>
<keyword evidence="2" id="KW-1185">Reference proteome</keyword>
<gene>
    <name evidence="1" type="primary">Vigan.01G548000</name>
    <name evidence="1" type="ORF">VIGAN_01548000</name>
</gene>
<evidence type="ECO:0000313" key="2">
    <source>
        <dbReference type="Proteomes" id="UP000291084"/>
    </source>
</evidence>
<protein>
    <submittedName>
        <fullName evidence="1">Uncharacterized protein</fullName>
    </submittedName>
</protein>
<feature type="non-terminal residue" evidence="1">
    <location>
        <position position="1"/>
    </location>
</feature>
<proteinExistence type="predicted"/>
<evidence type="ECO:0000313" key="1">
    <source>
        <dbReference type="EMBL" id="BAT77372.1"/>
    </source>
</evidence>
<name>A0A0S3RA25_PHAAN</name>
<reference evidence="1 2" key="1">
    <citation type="journal article" date="2015" name="Sci. Rep.">
        <title>The power of single molecule real-time sequencing technology in the de novo assembly of a eukaryotic genome.</title>
        <authorList>
            <person name="Sakai H."/>
            <person name="Naito K."/>
            <person name="Ogiso-Tanaka E."/>
            <person name="Takahashi Y."/>
            <person name="Iseki K."/>
            <person name="Muto C."/>
            <person name="Satou K."/>
            <person name="Teruya K."/>
            <person name="Shiroma A."/>
            <person name="Shimoji M."/>
            <person name="Hirano T."/>
            <person name="Itoh T."/>
            <person name="Kaga A."/>
            <person name="Tomooka N."/>
        </authorList>
    </citation>
    <scope>NUCLEOTIDE SEQUENCE [LARGE SCALE GENOMIC DNA]</scope>
    <source>
        <strain evidence="2">cv. Shumari</strain>
    </source>
</reference>
<dbReference type="AlphaFoldDB" id="A0A0S3RA25"/>